<name>A0AC34FFH0_9BILA</name>
<evidence type="ECO:0000313" key="2">
    <source>
        <dbReference type="WBParaSite" id="ES5_v2.g16006.t1"/>
    </source>
</evidence>
<reference evidence="2" key="1">
    <citation type="submission" date="2022-11" db="UniProtKB">
        <authorList>
            <consortium name="WormBaseParasite"/>
        </authorList>
    </citation>
    <scope>IDENTIFICATION</scope>
</reference>
<evidence type="ECO:0000313" key="1">
    <source>
        <dbReference type="Proteomes" id="UP000887579"/>
    </source>
</evidence>
<dbReference type="WBParaSite" id="ES5_v2.g16006.t1">
    <property type="protein sequence ID" value="ES5_v2.g16006.t1"/>
    <property type="gene ID" value="ES5_v2.g16006"/>
</dbReference>
<accession>A0AC34FFH0</accession>
<proteinExistence type="predicted"/>
<organism evidence="1 2">
    <name type="scientific">Panagrolaimus sp. ES5</name>
    <dbReference type="NCBI Taxonomy" id="591445"/>
    <lineage>
        <taxon>Eukaryota</taxon>
        <taxon>Metazoa</taxon>
        <taxon>Ecdysozoa</taxon>
        <taxon>Nematoda</taxon>
        <taxon>Chromadorea</taxon>
        <taxon>Rhabditida</taxon>
        <taxon>Tylenchina</taxon>
        <taxon>Panagrolaimomorpha</taxon>
        <taxon>Panagrolaimoidea</taxon>
        <taxon>Panagrolaimidae</taxon>
        <taxon>Panagrolaimus</taxon>
    </lineage>
</organism>
<dbReference type="Proteomes" id="UP000887579">
    <property type="component" value="Unplaced"/>
</dbReference>
<sequence length="349" mass="39220">MGQQQSSFVVEIASPRYGKFQSLPQKDPDDETSQQWRITVNPASEFAAAEQLKTLINRLYHVQKLLTPPDVRQIATALNYLDITQDLLLPLLTVISNSTAFTANQILLRDFGVVARVVELFCDKDQDWAKTCRIMLLQCIANMAVDVANEPILKRSIPAIIRRMDSSVDLECIVALQALTNLSLNITPPQIPIFLPAIPYCLNKLWVKGETNLHSLRLLVNLSCCPDLVPHILASKTVTGLFSILDTDKDDVLLRAITWLLCMSCAVEALNIDYTQIAPLNQDPFGNANYTLYHSLYGMKNKPELEQKIRELCESKNAEISNKSKRLLDILRQIAPMRTSCASLNRLIN</sequence>
<protein>
    <submittedName>
        <fullName evidence="2">Armadillo repeat-containing domain-containing protein</fullName>
    </submittedName>
</protein>